<keyword evidence="2" id="KW-1185">Reference proteome</keyword>
<reference evidence="1 2" key="1">
    <citation type="journal article" date="2002" name="Proc. Natl. Acad. Sci. U.S.A.">
        <title>The complete genome sequence of Chlorobium tepidum TLS, a photosynthetic, anaerobic, green-sulfur bacterium.</title>
        <authorList>
            <person name="Eisen J.A."/>
            <person name="Nelson K.E."/>
            <person name="Paulsen I.T."/>
            <person name="Heidelberg J.F."/>
            <person name="Wu M."/>
            <person name="Dodson R.J."/>
            <person name="Deboy R."/>
            <person name="Gwinn M.L."/>
            <person name="Nelson W.C."/>
            <person name="Haft D.H."/>
            <person name="Hickey E.K."/>
            <person name="Peterson J.D."/>
            <person name="Durkin A.S."/>
            <person name="Kolonay J.L."/>
            <person name="Yang F."/>
            <person name="Holt I."/>
            <person name="Umayam L.A."/>
            <person name="Mason T."/>
            <person name="Brenner M."/>
            <person name="Shea T.P."/>
            <person name="Parksey D."/>
            <person name="Nierman W.C."/>
            <person name="Feldblyum T.V."/>
            <person name="Hansen C.L."/>
            <person name="Craven M.B."/>
            <person name="Radune D."/>
            <person name="Vamathevan J."/>
            <person name="Khouri H."/>
            <person name="White O."/>
            <person name="Gruber T.M."/>
            <person name="Ketchum K.A."/>
            <person name="Venter J.C."/>
            <person name="Tettelin H."/>
            <person name="Bryant D.A."/>
            <person name="Fraser C.M."/>
        </authorList>
    </citation>
    <scope>NUCLEOTIDE SEQUENCE [LARGE SCALE GENOMIC DNA]</scope>
    <source>
        <strain evidence="2">ATCC 49652 / DSM 12025 / NBRC 103806 / TLS</strain>
    </source>
</reference>
<accession>Q8KB85</accession>
<evidence type="ECO:0000313" key="2">
    <source>
        <dbReference type="Proteomes" id="UP000001007"/>
    </source>
</evidence>
<sequence length="38" mass="4456">MFMLFKGLGALIEREKLPNNQKHKSLESLWPNRCPESL</sequence>
<dbReference type="HOGENOM" id="CLU_3326337_0_0_10"/>
<organism evidence="1 2">
    <name type="scientific">Chlorobaculum tepidum (strain ATCC 49652 / DSM 12025 / NBRC 103806 / TLS)</name>
    <name type="common">Chlorobium tepidum</name>
    <dbReference type="NCBI Taxonomy" id="194439"/>
    <lineage>
        <taxon>Bacteria</taxon>
        <taxon>Pseudomonadati</taxon>
        <taxon>Chlorobiota</taxon>
        <taxon>Chlorobiia</taxon>
        <taxon>Chlorobiales</taxon>
        <taxon>Chlorobiaceae</taxon>
        <taxon>Chlorobaculum</taxon>
    </lineage>
</organism>
<dbReference type="OrthoDB" id="9912407at2"/>
<protein>
    <submittedName>
        <fullName evidence="1">Uncharacterized protein</fullName>
    </submittedName>
</protein>
<dbReference type="Proteomes" id="UP000001007">
    <property type="component" value="Chromosome"/>
</dbReference>
<dbReference type="KEGG" id="cte:CT1904"/>
<evidence type="ECO:0000313" key="1">
    <source>
        <dbReference type="EMBL" id="AAM73123.1"/>
    </source>
</evidence>
<dbReference type="EMBL" id="AE006470">
    <property type="protein sequence ID" value="AAM73123.1"/>
    <property type="molecule type" value="Genomic_DNA"/>
</dbReference>
<dbReference type="AlphaFoldDB" id="Q8KB85"/>
<dbReference type="EnsemblBacteria" id="AAM73123">
    <property type="protein sequence ID" value="AAM73123"/>
    <property type="gene ID" value="CT1904"/>
</dbReference>
<gene>
    <name evidence="1" type="ordered locus">CT1904</name>
</gene>
<name>Q8KB85_CHLTE</name>
<proteinExistence type="predicted"/>